<accession>A0AAW2F5Y2</accession>
<dbReference type="AlphaFoldDB" id="A0AAW2F5Y2"/>
<comment type="caution">
    <text evidence="1">The sequence shown here is derived from an EMBL/GenBank/DDBJ whole genome shotgun (WGS) entry which is preliminary data.</text>
</comment>
<evidence type="ECO:0000313" key="1">
    <source>
        <dbReference type="EMBL" id="KAL0110897.1"/>
    </source>
</evidence>
<proteinExistence type="predicted"/>
<keyword evidence="2" id="KW-1185">Reference proteome</keyword>
<dbReference type="Proteomes" id="UP001430953">
    <property type="component" value="Unassembled WGS sequence"/>
</dbReference>
<reference evidence="1 2" key="1">
    <citation type="submission" date="2023-03" db="EMBL/GenBank/DDBJ databases">
        <title>High recombination rates correlate with genetic variation in Cardiocondyla obscurior ants.</title>
        <authorList>
            <person name="Errbii M."/>
        </authorList>
    </citation>
    <scope>NUCLEOTIDE SEQUENCE [LARGE SCALE GENOMIC DNA]</scope>
    <source>
        <strain evidence="1">Alpha-2009</strain>
        <tissue evidence="1">Whole body</tissue>
    </source>
</reference>
<dbReference type="EMBL" id="JADYXP020000013">
    <property type="protein sequence ID" value="KAL0110897.1"/>
    <property type="molecule type" value="Genomic_DNA"/>
</dbReference>
<name>A0AAW2F5Y2_9HYME</name>
<gene>
    <name evidence="1" type="ORF">PUN28_012733</name>
</gene>
<sequence>MTYSKEHFVNFRSVKGKVHLAGKDNVL</sequence>
<evidence type="ECO:0000313" key="2">
    <source>
        <dbReference type="Proteomes" id="UP001430953"/>
    </source>
</evidence>
<organism evidence="1 2">
    <name type="scientific">Cardiocondyla obscurior</name>
    <dbReference type="NCBI Taxonomy" id="286306"/>
    <lineage>
        <taxon>Eukaryota</taxon>
        <taxon>Metazoa</taxon>
        <taxon>Ecdysozoa</taxon>
        <taxon>Arthropoda</taxon>
        <taxon>Hexapoda</taxon>
        <taxon>Insecta</taxon>
        <taxon>Pterygota</taxon>
        <taxon>Neoptera</taxon>
        <taxon>Endopterygota</taxon>
        <taxon>Hymenoptera</taxon>
        <taxon>Apocrita</taxon>
        <taxon>Aculeata</taxon>
        <taxon>Formicoidea</taxon>
        <taxon>Formicidae</taxon>
        <taxon>Myrmicinae</taxon>
        <taxon>Cardiocondyla</taxon>
    </lineage>
</organism>
<protein>
    <submittedName>
        <fullName evidence="1">Uncharacterized protein</fullName>
    </submittedName>
</protein>